<dbReference type="Gramene" id="CDY22144">
    <property type="protein sequence ID" value="CDY22144"/>
    <property type="gene ID" value="GSBRNA2T00018537001"/>
</dbReference>
<reference evidence="1 2" key="1">
    <citation type="journal article" date="2014" name="Science">
        <title>Plant genetics. Early allopolyploid evolution in the post-Neolithic Brassica napus oilseed genome.</title>
        <authorList>
            <person name="Chalhoub B."/>
            <person name="Denoeud F."/>
            <person name="Liu S."/>
            <person name="Parkin I.A."/>
            <person name="Tang H."/>
            <person name="Wang X."/>
            <person name="Chiquet J."/>
            <person name="Belcram H."/>
            <person name="Tong C."/>
            <person name="Samans B."/>
            <person name="Correa M."/>
            <person name="Da Silva C."/>
            <person name="Just J."/>
            <person name="Falentin C."/>
            <person name="Koh C.S."/>
            <person name="Le Clainche I."/>
            <person name="Bernard M."/>
            <person name="Bento P."/>
            <person name="Noel B."/>
            <person name="Labadie K."/>
            <person name="Alberti A."/>
            <person name="Charles M."/>
            <person name="Arnaud D."/>
            <person name="Guo H."/>
            <person name="Daviaud C."/>
            <person name="Alamery S."/>
            <person name="Jabbari K."/>
            <person name="Zhao M."/>
            <person name="Edger P.P."/>
            <person name="Chelaifa H."/>
            <person name="Tack D."/>
            <person name="Lassalle G."/>
            <person name="Mestiri I."/>
            <person name="Schnel N."/>
            <person name="Le Paslier M.C."/>
            <person name="Fan G."/>
            <person name="Renault V."/>
            <person name="Bayer P.E."/>
            <person name="Golicz A.A."/>
            <person name="Manoli S."/>
            <person name="Lee T.H."/>
            <person name="Thi V.H."/>
            <person name="Chalabi S."/>
            <person name="Hu Q."/>
            <person name="Fan C."/>
            <person name="Tollenaere R."/>
            <person name="Lu Y."/>
            <person name="Battail C."/>
            <person name="Shen J."/>
            <person name="Sidebottom C.H."/>
            <person name="Wang X."/>
            <person name="Canaguier A."/>
            <person name="Chauveau A."/>
            <person name="Berard A."/>
            <person name="Deniot G."/>
            <person name="Guan M."/>
            <person name="Liu Z."/>
            <person name="Sun F."/>
            <person name="Lim Y.P."/>
            <person name="Lyons E."/>
            <person name="Town C.D."/>
            <person name="Bancroft I."/>
            <person name="Wang X."/>
            <person name="Meng J."/>
            <person name="Ma J."/>
            <person name="Pires J.C."/>
            <person name="King G.J."/>
            <person name="Brunel D."/>
            <person name="Delourme R."/>
            <person name="Renard M."/>
            <person name="Aury J.M."/>
            <person name="Adams K.L."/>
            <person name="Batley J."/>
            <person name="Snowdon R.J."/>
            <person name="Tost J."/>
            <person name="Edwards D."/>
            <person name="Zhou Y."/>
            <person name="Hua W."/>
            <person name="Sharpe A.G."/>
            <person name="Paterson A.H."/>
            <person name="Guan C."/>
            <person name="Wincker P."/>
        </authorList>
    </citation>
    <scope>NUCLEOTIDE SEQUENCE [LARGE SCALE GENOMIC DNA]</scope>
    <source>
        <strain evidence="2">cv. Darmor-bzh</strain>
    </source>
</reference>
<gene>
    <name evidence="1" type="primary">BnaC01g39570D</name>
    <name evidence="1" type="ORF">GSBRNA2T00018537001</name>
</gene>
<evidence type="ECO:0000313" key="2">
    <source>
        <dbReference type="Proteomes" id="UP000028999"/>
    </source>
</evidence>
<name>A0A078G9W4_BRANA</name>
<proteinExistence type="predicted"/>
<dbReference type="PaxDb" id="3708-A0A078G9W4"/>
<sequence length="87" mass="9424">MARENSCLSRIAAVGGALGGVVGDVFGTYEATIFKVPGGWAYESKVLRPTNYVQLGGGIRSIRIPSCWPLYTLRTISVKFVPCKVSW</sequence>
<organism evidence="1 2">
    <name type="scientific">Brassica napus</name>
    <name type="common">Rape</name>
    <dbReference type="NCBI Taxonomy" id="3708"/>
    <lineage>
        <taxon>Eukaryota</taxon>
        <taxon>Viridiplantae</taxon>
        <taxon>Streptophyta</taxon>
        <taxon>Embryophyta</taxon>
        <taxon>Tracheophyta</taxon>
        <taxon>Spermatophyta</taxon>
        <taxon>Magnoliopsida</taxon>
        <taxon>eudicotyledons</taxon>
        <taxon>Gunneridae</taxon>
        <taxon>Pentapetalae</taxon>
        <taxon>rosids</taxon>
        <taxon>malvids</taxon>
        <taxon>Brassicales</taxon>
        <taxon>Brassicaceae</taxon>
        <taxon>Brassiceae</taxon>
        <taxon>Brassica</taxon>
    </lineage>
</organism>
<dbReference type="KEGG" id="bna:106431312"/>
<dbReference type="EMBL" id="LK032128">
    <property type="protein sequence ID" value="CDY22144.1"/>
    <property type="molecule type" value="Genomic_DNA"/>
</dbReference>
<keyword evidence="2" id="KW-1185">Reference proteome</keyword>
<dbReference type="Proteomes" id="UP000028999">
    <property type="component" value="Unassembled WGS sequence"/>
</dbReference>
<evidence type="ECO:0000313" key="1">
    <source>
        <dbReference type="EMBL" id="CDY22144.1"/>
    </source>
</evidence>
<dbReference type="OrthoDB" id="1122397at2759"/>
<accession>A0A078G9W4</accession>
<dbReference type="AlphaFoldDB" id="A0A078G9W4"/>
<protein>
    <submittedName>
        <fullName evidence="1">BnaC01g39570D protein</fullName>
    </submittedName>
</protein>